<name>A0A2N9B511_STRCX</name>
<dbReference type="AlphaFoldDB" id="A0A2N9B511"/>
<evidence type="ECO:0000256" key="1">
    <source>
        <dbReference type="SAM" id="MobiDB-lite"/>
    </source>
</evidence>
<feature type="transmembrane region" description="Helical" evidence="2">
    <location>
        <begin position="546"/>
        <end position="564"/>
    </location>
</feature>
<keyword evidence="2" id="KW-1133">Transmembrane helix</keyword>
<feature type="compositionally biased region" description="Basic residues" evidence="1">
    <location>
        <begin position="145"/>
        <end position="154"/>
    </location>
</feature>
<keyword evidence="2" id="KW-0472">Membrane</keyword>
<dbReference type="RefSeq" id="WP_010033906.1">
    <property type="nucleotide sequence ID" value="NZ_LT962942.1"/>
</dbReference>
<evidence type="ECO:0000313" key="4">
    <source>
        <dbReference type="Proteomes" id="UP000235464"/>
    </source>
</evidence>
<dbReference type="EMBL" id="LT963352">
    <property type="protein sequence ID" value="SOR78435.1"/>
    <property type="molecule type" value="Genomic_DNA"/>
</dbReference>
<dbReference type="Proteomes" id="UP000235464">
    <property type="component" value="Chromosome I"/>
</dbReference>
<keyword evidence="4" id="KW-1185">Reference proteome</keyword>
<sequence length="565" mass="61507">MGGDAPVVRERLRELSGPELYRRNAFRVTGASTCAARRTIVRRRQQLATAAKAGVAVGPAGELPLPDGAGPEELRAAFDVLDHPQRRIVDELFWFWDAPDASCPCGPELHRQHDEAVRAHARALDAESGHRAAPRRRGAGGPKRPAGKKKGRGGPRRDTGRPEDGDWQTAAWLWRRLLGQRAVWAHLRHRVATLDDKRLDETAVTVLEAEVRRVLVSAVAGLAARTPDPARLARYCTQWTWTGRGLLGEVLEGQLTPLYESVERELRETGEQLAGAFSERDRRTAATAAAGSLRARVVPAVERLGAFAGFGMSLGVGQLSDTTALLLNNCAVALSPAPDTAPPVRESFDLLDLALRLKPNEGTRRTIEQNRARLAEAGVWFDKAKPAFDPVVTALETAARQLDRNDARGAAGTLEAATPLLHELRRLRRGALAGLPDIPEAVDRLSDSAAILFNNCAIALAPGGGGHGLRLLELAEEFCTTQETRVRITANRLLLDRARDVGLPYDVSYDGRRTPLSYGVRRPPRKSLRTHLEEIYYGTSPVAAKVWTWVVVLLIIGLVVVVSGG</sequence>
<evidence type="ECO:0000256" key="2">
    <source>
        <dbReference type="SAM" id="Phobius"/>
    </source>
</evidence>
<dbReference type="OrthoDB" id="4222977at2"/>
<organism evidence="3 4">
    <name type="scientific">Streptomyces chartreusis NRRL 3882</name>
    <dbReference type="NCBI Taxonomy" id="1079985"/>
    <lineage>
        <taxon>Bacteria</taxon>
        <taxon>Bacillati</taxon>
        <taxon>Actinomycetota</taxon>
        <taxon>Actinomycetes</taxon>
        <taxon>Kitasatosporales</taxon>
        <taxon>Streptomycetaceae</taxon>
        <taxon>Streptomyces</taxon>
    </lineage>
</organism>
<accession>A0A2N9B511</accession>
<feature type="region of interest" description="Disordered" evidence="1">
    <location>
        <begin position="121"/>
        <end position="165"/>
    </location>
</feature>
<feature type="compositionally biased region" description="Basic and acidic residues" evidence="1">
    <location>
        <begin position="121"/>
        <end position="130"/>
    </location>
</feature>
<feature type="compositionally biased region" description="Basic and acidic residues" evidence="1">
    <location>
        <begin position="155"/>
        <end position="164"/>
    </location>
</feature>
<gene>
    <name evidence="3" type="ORF">SCNRRL3882_1903</name>
</gene>
<reference evidence="4" key="1">
    <citation type="submission" date="2017-11" db="EMBL/GenBank/DDBJ databases">
        <authorList>
            <person name="Wibberg D."/>
        </authorList>
    </citation>
    <scope>NUCLEOTIDE SEQUENCE [LARGE SCALE GENOMIC DNA]</scope>
</reference>
<proteinExistence type="predicted"/>
<protein>
    <submittedName>
        <fullName evidence="3">Uncharacterized protein</fullName>
    </submittedName>
</protein>
<keyword evidence="2" id="KW-0812">Transmembrane</keyword>
<evidence type="ECO:0000313" key="3">
    <source>
        <dbReference type="EMBL" id="SOR78435.1"/>
    </source>
</evidence>